<accession>A0A3S1B766</accession>
<evidence type="ECO:0000256" key="2">
    <source>
        <dbReference type="PROSITE-ProRule" id="PRU00221"/>
    </source>
</evidence>
<evidence type="ECO:0000256" key="3">
    <source>
        <dbReference type="SAM" id="MobiDB-lite"/>
    </source>
</evidence>
<feature type="region of interest" description="Disordered" evidence="3">
    <location>
        <begin position="377"/>
        <end position="430"/>
    </location>
</feature>
<dbReference type="InterPro" id="IPR015943">
    <property type="entry name" value="WD40/YVTN_repeat-like_dom_sf"/>
</dbReference>
<dbReference type="InterPro" id="IPR051242">
    <property type="entry name" value="WD-EF-hand_domain"/>
</dbReference>
<evidence type="ECO:0000256" key="1">
    <source>
        <dbReference type="ARBA" id="ARBA00022737"/>
    </source>
</evidence>
<proteinExistence type="predicted"/>
<dbReference type="Proteomes" id="UP000271974">
    <property type="component" value="Unassembled WGS sequence"/>
</dbReference>
<dbReference type="Pfam" id="PF00400">
    <property type="entry name" value="WD40"/>
    <property type="match status" value="2"/>
</dbReference>
<dbReference type="PANTHER" id="PTHR44324">
    <property type="entry name" value="WD40 REPEAT DOMAIN 95"/>
    <property type="match status" value="1"/>
</dbReference>
<dbReference type="InterPro" id="IPR036322">
    <property type="entry name" value="WD40_repeat_dom_sf"/>
</dbReference>
<gene>
    <name evidence="4" type="ORF">EGW08_014643</name>
</gene>
<dbReference type="SMART" id="SM00320">
    <property type="entry name" value="WD40"/>
    <property type="match status" value="2"/>
</dbReference>
<feature type="repeat" description="WD" evidence="2">
    <location>
        <begin position="103"/>
        <end position="137"/>
    </location>
</feature>
<feature type="non-terminal residue" evidence="4">
    <location>
        <position position="430"/>
    </location>
</feature>
<dbReference type="PANTHER" id="PTHR44324:SF3">
    <property type="entry name" value="WD REPEAT-CONTAINING PROTEIN 49-LIKE"/>
    <property type="match status" value="1"/>
</dbReference>
<dbReference type="Gene3D" id="2.130.10.10">
    <property type="entry name" value="YVTN repeat-like/Quinoprotein amine dehydrogenase"/>
    <property type="match status" value="1"/>
</dbReference>
<dbReference type="SUPFAM" id="SSF50978">
    <property type="entry name" value="WD40 repeat-like"/>
    <property type="match status" value="1"/>
</dbReference>
<dbReference type="PROSITE" id="PS50082">
    <property type="entry name" value="WD_REPEATS_2"/>
    <property type="match status" value="1"/>
</dbReference>
<sequence length="430" mass="48024">PVDKLLFLRARASIRFTESAILISSEGGVLRWWNIYSQHREMGYFYVPSIPDESVLAMCSKPNDGLLITGDTQGMVRCWDIMDYCTKNDGHISRSSPPLEAVWKAHDSAIVSVEYIQHDAGTFILTASTDKTARLWSPDGHFIGTFGQKEPWHLKTPSTWAHPKTPWSKDEERNVQAVTEENGVSPSSQEVEPTNISSDGGQPHLSDREATSISIATPRLGSRENSYNYTLPPSETSRSLNLPPELTPASSVPANPGDLPHDCQMQYRSQTFAFGFNRSDRSKTFLGIKVEQDLERRQKCRRGRRVQFGAIPVESTSRIGKQCSPFHALTTPDWQEIKLPEEMPLSKRMQDRGYTGRNLTVEYIKAMDFSYGIPETPLTATQKPMTSNSTRAGQPLSSSSSRREKSGKLPPIKSGRVRIVPATPVGKLKK</sequence>
<feature type="compositionally biased region" description="Polar residues" evidence="3">
    <location>
        <begin position="176"/>
        <end position="200"/>
    </location>
</feature>
<feature type="compositionally biased region" description="Polar residues" evidence="3">
    <location>
        <begin position="378"/>
        <end position="396"/>
    </location>
</feature>
<reference evidence="4 5" key="1">
    <citation type="submission" date="2019-01" db="EMBL/GenBank/DDBJ databases">
        <title>A draft genome assembly of the solar-powered sea slug Elysia chlorotica.</title>
        <authorList>
            <person name="Cai H."/>
            <person name="Li Q."/>
            <person name="Fang X."/>
            <person name="Li J."/>
            <person name="Curtis N.E."/>
            <person name="Altenburger A."/>
            <person name="Shibata T."/>
            <person name="Feng M."/>
            <person name="Maeda T."/>
            <person name="Schwartz J.A."/>
            <person name="Shigenobu S."/>
            <person name="Lundholm N."/>
            <person name="Nishiyama T."/>
            <person name="Yang H."/>
            <person name="Hasebe M."/>
            <person name="Li S."/>
            <person name="Pierce S.K."/>
            <person name="Wang J."/>
        </authorList>
    </citation>
    <scope>NUCLEOTIDE SEQUENCE [LARGE SCALE GENOMIC DNA]</scope>
    <source>
        <strain evidence="4">EC2010</strain>
        <tissue evidence="4">Whole organism of an adult</tissue>
    </source>
</reference>
<feature type="compositionally biased region" description="Polar residues" evidence="3">
    <location>
        <begin position="223"/>
        <end position="240"/>
    </location>
</feature>
<dbReference type="OrthoDB" id="75172at2759"/>
<organism evidence="4 5">
    <name type="scientific">Elysia chlorotica</name>
    <name type="common">Eastern emerald elysia</name>
    <name type="synonym">Sea slug</name>
    <dbReference type="NCBI Taxonomy" id="188477"/>
    <lineage>
        <taxon>Eukaryota</taxon>
        <taxon>Metazoa</taxon>
        <taxon>Spiralia</taxon>
        <taxon>Lophotrochozoa</taxon>
        <taxon>Mollusca</taxon>
        <taxon>Gastropoda</taxon>
        <taxon>Heterobranchia</taxon>
        <taxon>Euthyneura</taxon>
        <taxon>Panpulmonata</taxon>
        <taxon>Sacoglossa</taxon>
        <taxon>Placobranchoidea</taxon>
        <taxon>Plakobranchidae</taxon>
        <taxon>Elysia</taxon>
    </lineage>
</organism>
<keyword evidence="5" id="KW-1185">Reference proteome</keyword>
<feature type="non-terminal residue" evidence="4">
    <location>
        <position position="1"/>
    </location>
</feature>
<evidence type="ECO:0000313" key="5">
    <source>
        <dbReference type="Proteomes" id="UP000271974"/>
    </source>
</evidence>
<protein>
    <submittedName>
        <fullName evidence="4">Uncharacterized protein</fullName>
    </submittedName>
</protein>
<keyword evidence="2" id="KW-0853">WD repeat</keyword>
<dbReference type="AlphaFoldDB" id="A0A3S1B766"/>
<feature type="region of interest" description="Disordered" evidence="3">
    <location>
        <begin position="153"/>
        <end position="253"/>
    </location>
</feature>
<dbReference type="EMBL" id="RQTK01000568">
    <property type="protein sequence ID" value="RUS77604.1"/>
    <property type="molecule type" value="Genomic_DNA"/>
</dbReference>
<dbReference type="InterPro" id="IPR001680">
    <property type="entry name" value="WD40_rpt"/>
</dbReference>
<keyword evidence="1" id="KW-0677">Repeat</keyword>
<evidence type="ECO:0000313" key="4">
    <source>
        <dbReference type="EMBL" id="RUS77604.1"/>
    </source>
</evidence>
<name>A0A3S1B766_ELYCH</name>
<comment type="caution">
    <text evidence="4">The sequence shown here is derived from an EMBL/GenBank/DDBJ whole genome shotgun (WGS) entry which is preliminary data.</text>
</comment>